<dbReference type="CDD" id="cd00056">
    <property type="entry name" value="ENDO3c"/>
    <property type="match status" value="1"/>
</dbReference>
<dbReference type="SUPFAM" id="SSF48150">
    <property type="entry name" value="DNA-glycosylase"/>
    <property type="match status" value="1"/>
</dbReference>
<proteinExistence type="inferred from homology"/>
<dbReference type="InterPro" id="IPR005759">
    <property type="entry name" value="Nth"/>
</dbReference>
<keyword evidence="9" id="KW-0238">DNA-binding</keyword>
<evidence type="ECO:0000256" key="12">
    <source>
        <dbReference type="ARBA" id="ARBA00023295"/>
    </source>
</evidence>
<dbReference type="SMART" id="SM00478">
    <property type="entry name" value="ENDO3c"/>
    <property type="match status" value="1"/>
</dbReference>
<dbReference type="PIRSF" id="PIRSF001435">
    <property type="entry name" value="Nth"/>
    <property type="match status" value="1"/>
</dbReference>
<keyword evidence="5" id="KW-0227">DNA damage</keyword>
<evidence type="ECO:0000256" key="10">
    <source>
        <dbReference type="ARBA" id="ARBA00023204"/>
    </source>
</evidence>
<dbReference type="NCBIfam" id="TIGR01083">
    <property type="entry name" value="nth"/>
    <property type="match status" value="1"/>
</dbReference>
<organism evidence="14">
    <name type="scientific">marine metagenome</name>
    <dbReference type="NCBI Taxonomy" id="408172"/>
    <lineage>
        <taxon>unclassified sequences</taxon>
        <taxon>metagenomes</taxon>
        <taxon>ecological metagenomes</taxon>
    </lineage>
</organism>
<dbReference type="Gene3D" id="1.10.340.30">
    <property type="entry name" value="Hypothetical protein, domain 2"/>
    <property type="match status" value="1"/>
</dbReference>
<dbReference type="FunFam" id="1.10.340.30:FF:000001">
    <property type="entry name" value="Endonuclease III"/>
    <property type="match status" value="1"/>
</dbReference>
<evidence type="ECO:0000256" key="11">
    <source>
        <dbReference type="ARBA" id="ARBA00023239"/>
    </source>
</evidence>
<reference evidence="14" key="1">
    <citation type="submission" date="2018-05" db="EMBL/GenBank/DDBJ databases">
        <authorList>
            <person name="Lanie J.A."/>
            <person name="Ng W.-L."/>
            <person name="Kazmierczak K.M."/>
            <person name="Andrzejewski T.M."/>
            <person name="Davidsen T.M."/>
            <person name="Wayne K.J."/>
            <person name="Tettelin H."/>
            <person name="Glass J.I."/>
            <person name="Rusch D."/>
            <person name="Podicherti R."/>
            <person name="Tsui H.-C.T."/>
            <person name="Winkler M.E."/>
        </authorList>
    </citation>
    <scope>NUCLEOTIDE SEQUENCE</scope>
</reference>
<evidence type="ECO:0000256" key="2">
    <source>
        <dbReference type="ARBA" id="ARBA00008343"/>
    </source>
</evidence>
<evidence type="ECO:0000256" key="3">
    <source>
        <dbReference type="ARBA" id="ARBA00022485"/>
    </source>
</evidence>
<dbReference type="InterPro" id="IPR011257">
    <property type="entry name" value="DNA_glycosylase"/>
</dbReference>
<sequence>MEKYKTNRIFRLLSKENPHPKTELKYINRYTFLISVVLSAQSTDVSVNKVTKYLFKVAKNPEEMVDLGEKKLKKFIKTIGLYNSKAKNIILLSKELIKKYNSKIPKEFDKLVSLPGVGNKTASVYQNAILKLPRIAVDTHVFRVSNRLGIVKTLTADQTQLQLEKIVPKKWKMDAHHLLILHGRRVCKSQNPSCDECSLNKLCSYNLVNIN</sequence>
<keyword evidence="11" id="KW-0456">Lyase</keyword>
<evidence type="ECO:0000259" key="13">
    <source>
        <dbReference type="SMART" id="SM00478"/>
    </source>
</evidence>
<keyword evidence="6" id="KW-0378">Hydrolase</keyword>
<dbReference type="Pfam" id="PF00730">
    <property type="entry name" value="HhH-GPD"/>
    <property type="match status" value="1"/>
</dbReference>
<feature type="domain" description="HhH-GPD" evidence="13">
    <location>
        <begin position="38"/>
        <end position="185"/>
    </location>
</feature>
<dbReference type="GO" id="GO:0019104">
    <property type="term" value="F:DNA N-glycosylase activity"/>
    <property type="evidence" value="ECO:0007669"/>
    <property type="project" value="UniProtKB-ARBA"/>
</dbReference>
<evidence type="ECO:0000256" key="5">
    <source>
        <dbReference type="ARBA" id="ARBA00022763"/>
    </source>
</evidence>
<dbReference type="HAMAP" id="MF_00942">
    <property type="entry name" value="Nth"/>
    <property type="match status" value="1"/>
</dbReference>
<evidence type="ECO:0000256" key="9">
    <source>
        <dbReference type="ARBA" id="ARBA00023125"/>
    </source>
</evidence>
<evidence type="ECO:0000256" key="6">
    <source>
        <dbReference type="ARBA" id="ARBA00022801"/>
    </source>
</evidence>
<dbReference type="PANTHER" id="PTHR10359">
    <property type="entry name" value="A/G-SPECIFIC ADENINE GLYCOSYLASE/ENDONUCLEASE III"/>
    <property type="match status" value="1"/>
</dbReference>
<dbReference type="EMBL" id="UINC01043122">
    <property type="protein sequence ID" value="SVB46710.1"/>
    <property type="molecule type" value="Genomic_DNA"/>
</dbReference>
<dbReference type="GO" id="GO:0051539">
    <property type="term" value="F:4 iron, 4 sulfur cluster binding"/>
    <property type="evidence" value="ECO:0007669"/>
    <property type="project" value="UniProtKB-KW"/>
</dbReference>
<dbReference type="GO" id="GO:0003906">
    <property type="term" value="F:DNA-(apurinic or apyrimidinic site) endonuclease activity"/>
    <property type="evidence" value="ECO:0007669"/>
    <property type="project" value="InterPro"/>
</dbReference>
<evidence type="ECO:0000256" key="4">
    <source>
        <dbReference type="ARBA" id="ARBA00022723"/>
    </source>
</evidence>
<dbReference type="GO" id="GO:0003677">
    <property type="term" value="F:DNA binding"/>
    <property type="evidence" value="ECO:0007669"/>
    <property type="project" value="UniProtKB-KW"/>
</dbReference>
<dbReference type="GO" id="GO:0006285">
    <property type="term" value="P:base-excision repair, AP site formation"/>
    <property type="evidence" value="ECO:0007669"/>
    <property type="project" value="TreeGrafter"/>
</dbReference>
<evidence type="ECO:0000256" key="7">
    <source>
        <dbReference type="ARBA" id="ARBA00023004"/>
    </source>
</evidence>
<protein>
    <recommendedName>
        <fullName evidence="13">HhH-GPD domain-containing protein</fullName>
    </recommendedName>
</protein>
<dbReference type="FunFam" id="1.10.1670.10:FF:000001">
    <property type="entry name" value="Endonuclease III"/>
    <property type="match status" value="1"/>
</dbReference>
<comment type="similarity">
    <text evidence="2">Belongs to the Nth/MutY family.</text>
</comment>
<evidence type="ECO:0000256" key="1">
    <source>
        <dbReference type="ARBA" id="ARBA00001966"/>
    </source>
</evidence>
<gene>
    <name evidence="14" type="ORF">METZ01_LOCUS199564</name>
</gene>
<evidence type="ECO:0000313" key="14">
    <source>
        <dbReference type="EMBL" id="SVB46710.1"/>
    </source>
</evidence>
<dbReference type="AlphaFoldDB" id="A0A382E7T5"/>
<dbReference type="PANTHER" id="PTHR10359:SF18">
    <property type="entry name" value="ENDONUCLEASE III"/>
    <property type="match status" value="1"/>
</dbReference>
<name>A0A382E7T5_9ZZZZ</name>
<keyword evidence="8" id="KW-0411">Iron-sulfur</keyword>
<dbReference type="GO" id="GO:0016829">
    <property type="term" value="F:lyase activity"/>
    <property type="evidence" value="ECO:0007669"/>
    <property type="project" value="UniProtKB-KW"/>
</dbReference>
<dbReference type="SMART" id="SM00525">
    <property type="entry name" value="FES"/>
    <property type="match status" value="1"/>
</dbReference>
<comment type="cofactor">
    <cofactor evidence="1">
        <name>[4Fe-4S] cluster</name>
        <dbReference type="ChEBI" id="CHEBI:49883"/>
    </cofactor>
</comment>
<accession>A0A382E7T5</accession>
<dbReference type="InterPro" id="IPR003651">
    <property type="entry name" value="Endonuclease3_FeS-loop_motif"/>
</dbReference>
<evidence type="ECO:0000256" key="8">
    <source>
        <dbReference type="ARBA" id="ARBA00023014"/>
    </source>
</evidence>
<dbReference type="GO" id="GO:0046872">
    <property type="term" value="F:metal ion binding"/>
    <property type="evidence" value="ECO:0007669"/>
    <property type="project" value="UniProtKB-KW"/>
</dbReference>
<keyword evidence="10" id="KW-0234">DNA repair</keyword>
<keyword evidence="3" id="KW-0004">4Fe-4S</keyword>
<dbReference type="InterPro" id="IPR023170">
    <property type="entry name" value="HhH_base_excis_C"/>
</dbReference>
<dbReference type="Gene3D" id="1.10.1670.10">
    <property type="entry name" value="Helix-hairpin-Helix base-excision DNA repair enzymes (C-terminal)"/>
    <property type="match status" value="1"/>
</dbReference>
<keyword evidence="4" id="KW-0479">Metal-binding</keyword>
<dbReference type="InterPro" id="IPR003265">
    <property type="entry name" value="HhH-GPD_domain"/>
</dbReference>
<keyword evidence="7" id="KW-0408">Iron</keyword>
<keyword evidence="12" id="KW-0326">Glycosidase</keyword>